<evidence type="ECO:0008006" key="3">
    <source>
        <dbReference type="Google" id="ProtNLM"/>
    </source>
</evidence>
<accession>A0A3G9IZ82</accession>
<dbReference type="RefSeq" id="WP_197715223.1">
    <property type="nucleotide sequence ID" value="NZ_AP019307.1"/>
</dbReference>
<sequence>MVTIERVQTGVRIERGILKTSKGLAEALDMPLGELLEGVLLHVFEGKKVPFSADTIQKIASLKSVYDVSLTSRDAHHLVEDGAVDELDEFYEGRIQTPGFAHRDHLRMAFLAVSRDPFPVAFGRYSDGIRRFAAVAGKPEKFHQTITGMFLVLVAERLAAQGAENFEAFIDANPDLLDSGLVRQYYSDETLSSPRARSTYVPPIRGKLDDMSTGE</sequence>
<gene>
    <name evidence="1" type="ORF">Back2_03060</name>
</gene>
<evidence type="ECO:0000313" key="2">
    <source>
        <dbReference type="Proteomes" id="UP000271573"/>
    </source>
</evidence>
<proteinExistence type="predicted"/>
<reference evidence="1 2" key="1">
    <citation type="submission" date="2018-11" db="EMBL/GenBank/DDBJ databases">
        <title>Complete genome sequence of Nocardioides baekrokdamisoli strain KCTC 39748.</title>
        <authorList>
            <person name="Kang S.W."/>
            <person name="Lee K.C."/>
            <person name="Kim K.K."/>
            <person name="Kim J.S."/>
            <person name="Kim D.S."/>
            <person name="Ko S.H."/>
            <person name="Yang S.H."/>
            <person name="Shin Y.K."/>
            <person name="Lee J.S."/>
        </authorList>
    </citation>
    <scope>NUCLEOTIDE SEQUENCE [LARGE SCALE GENOMIC DNA]</scope>
    <source>
        <strain evidence="1 2">KCTC 39748</strain>
    </source>
</reference>
<dbReference type="AlphaFoldDB" id="A0A3G9IZ82"/>
<dbReference type="Proteomes" id="UP000271573">
    <property type="component" value="Chromosome"/>
</dbReference>
<protein>
    <recommendedName>
        <fullName evidence="3">HTH cro/C1-type domain-containing protein</fullName>
    </recommendedName>
</protein>
<dbReference type="KEGG" id="nbe:Back2_03060"/>
<name>A0A3G9IZ82_9ACTN</name>
<dbReference type="EMBL" id="AP019307">
    <property type="protein sequence ID" value="BBH16019.1"/>
    <property type="molecule type" value="Genomic_DNA"/>
</dbReference>
<keyword evidence="2" id="KW-1185">Reference proteome</keyword>
<organism evidence="1 2">
    <name type="scientific">Nocardioides baekrokdamisoli</name>
    <dbReference type="NCBI Taxonomy" id="1804624"/>
    <lineage>
        <taxon>Bacteria</taxon>
        <taxon>Bacillati</taxon>
        <taxon>Actinomycetota</taxon>
        <taxon>Actinomycetes</taxon>
        <taxon>Propionibacteriales</taxon>
        <taxon>Nocardioidaceae</taxon>
        <taxon>Nocardioides</taxon>
    </lineage>
</organism>
<evidence type="ECO:0000313" key="1">
    <source>
        <dbReference type="EMBL" id="BBH16019.1"/>
    </source>
</evidence>